<evidence type="ECO:0008006" key="3">
    <source>
        <dbReference type="Google" id="ProtNLM"/>
    </source>
</evidence>
<evidence type="ECO:0000313" key="2">
    <source>
        <dbReference type="Proteomes" id="UP001597460"/>
    </source>
</evidence>
<organism evidence="1 2">
    <name type="scientific">Gracilimonas halophila</name>
    <dbReference type="NCBI Taxonomy" id="1834464"/>
    <lineage>
        <taxon>Bacteria</taxon>
        <taxon>Pseudomonadati</taxon>
        <taxon>Balneolota</taxon>
        <taxon>Balneolia</taxon>
        <taxon>Balneolales</taxon>
        <taxon>Balneolaceae</taxon>
        <taxon>Gracilimonas</taxon>
    </lineage>
</organism>
<reference evidence="2" key="1">
    <citation type="journal article" date="2019" name="Int. J. Syst. Evol. Microbiol.">
        <title>The Global Catalogue of Microorganisms (GCM) 10K type strain sequencing project: providing services to taxonomists for standard genome sequencing and annotation.</title>
        <authorList>
            <consortium name="The Broad Institute Genomics Platform"/>
            <consortium name="The Broad Institute Genome Sequencing Center for Infectious Disease"/>
            <person name="Wu L."/>
            <person name="Ma J."/>
        </authorList>
    </citation>
    <scope>NUCLEOTIDE SEQUENCE [LARGE SCALE GENOMIC DNA]</scope>
    <source>
        <strain evidence="2">KCTC 52042</strain>
    </source>
</reference>
<dbReference type="PANTHER" id="PTHR36842:SF1">
    <property type="entry name" value="PROTEIN TOLB"/>
    <property type="match status" value="1"/>
</dbReference>
<gene>
    <name evidence="1" type="ORF">ACFSVN_01580</name>
</gene>
<name>A0ABW5JGI2_9BACT</name>
<dbReference type="SUPFAM" id="SSF82171">
    <property type="entry name" value="DPP6 N-terminal domain-like"/>
    <property type="match status" value="1"/>
</dbReference>
<dbReference type="RefSeq" id="WP_390297596.1">
    <property type="nucleotide sequence ID" value="NZ_JBHULI010000002.1"/>
</dbReference>
<protein>
    <recommendedName>
        <fullName evidence="3">WD40-like Beta Propeller Repeat</fullName>
    </recommendedName>
</protein>
<sequence>MKQFKIILLSVFVLFPVLAFSQLYNPLNYNAFVVNRPAGLNWQEIQTDHFRIIFPDGEDSLAYRSAAILESHYSEARELTGGTLKNFPVILTNYNDLSNGFVNSVNFRSEVDLASIKGKGMNPQSGDWLETVLPHELIHAAHFNVQIPWEGKKLSIPNLVSVISPDLARTFHGYPPVGFHEGLAVYYETESVAPMGGRGNYTFSTNRFNSNFGSSDRWNMGQTLTPSDYSQPFNRHYISGYSFIDWLHNEYGDDISKDAIRYHYHNFFLGYGFTLRQKTGNWPGKLYRLYEEDLKEYERNRRSQIVKNTTESSVILDTPYKGEETHAPKWIDEDQLLFYGSFYNGRVGFYSCDLLTGSFNMIKETFGVGDYNYEIDNDGLLFFSSYYRDPLYTGTYKTDLRTIDLNTGETERLTKEARIYAPTSNGERLLALQTRGSGAQIVEVIENGETKVIKTFQNAIPVSLQFNPKNANELAVIINQRGVQALWLTTLSSISNDLDREPTLAFRNASIHDPEWHPSENKIMFTMDASPAMNVYEFDLDTKEIVQLTSSLYNAFEASYSPSGQQIAYVVQEVNERKIATLERADFLNRKVSDRALLTGTELKQELQRPLLGSDLIDSVMDYEKTSYKGGLKWLKPRVIFPIIEEKANTYQSGVSISSIDPLSSQAYSAELTGIQNRVWYDVTYTNKSFYPGARISAYSEPQFFPLQNANETFSLMRQDRGLGFSIPFSYSFRSDTRFSGISFEPEFKIEQFKYYDLQANELTDFFNRYRAGFYSQLSLGILNLPRDIQPSSGISFFGLFEQTFKEQQVSVPTPIGTYEPPNRTLWSAYYGAFGYVSPFRKLNQSLRLDVRMLSQSTSPIYSNDTIIPLGFSEDIFPNFIDQQRAFKNIGRFSTRYTIPLFYPDNGMLTVPLYLSSIYLTAFSHTLTDMDSNNLVESSRSIFGAGLHFQFKVSNLLFDFGVGLAYEPTRENTQFILGQF</sequence>
<comment type="caution">
    <text evidence="1">The sequence shown here is derived from an EMBL/GenBank/DDBJ whole genome shotgun (WGS) entry which is preliminary data.</text>
</comment>
<evidence type="ECO:0000313" key="1">
    <source>
        <dbReference type="EMBL" id="MFD2531131.1"/>
    </source>
</evidence>
<dbReference type="Proteomes" id="UP001597460">
    <property type="component" value="Unassembled WGS sequence"/>
</dbReference>
<dbReference type="EMBL" id="JBHULI010000002">
    <property type="protein sequence ID" value="MFD2531131.1"/>
    <property type="molecule type" value="Genomic_DNA"/>
</dbReference>
<proteinExistence type="predicted"/>
<keyword evidence="2" id="KW-1185">Reference proteome</keyword>
<accession>A0ABW5JGI2</accession>
<dbReference type="PANTHER" id="PTHR36842">
    <property type="entry name" value="PROTEIN TOLB HOMOLOG"/>
    <property type="match status" value="1"/>
</dbReference>
<dbReference type="InterPro" id="IPR011042">
    <property type="entry name" value="6-blade_b-propeller_TolB-like"/>
</dbReference>
<dbReference type="Gene3D" id="2.120.10.30">
    <property type="entry name" value="TolB, C-terminal domain"/>
    <property type="match status" value="1"/>
</dbReference>